<evidence type="ECO:0000259" key="1">
    <source>
        <dbReference type="Pfam" id="PF00899"/>
    </source>
</evidence>
<dbReference type="GO" id="GO:0016779">
    <property type="term" value="F:nucleotidyltransferase activity"/>
    <property type="evidence" value="ECO:0007669"/>
    <property type="project" value="UniProtKB-KW"/>
</dbReference>
<dbReference type="GO" id="GO:0061504">
    <property type="term" value="P:cyclic threonylcarbamoyladenosine biosynthetic process"/>
    <property type="evidence" value="ECO:0007669"/>
    <property type="project" value="TreeGrafter"/>
</dbReference>
<dbReference type="GO" id="GO:0008641">
    <property type="term" value="F:ubiquitin-like modifier activating enzyme activity"/>
    <property type="evidence" value="ECO:0007669"/>
    <property type="project" value="InterPro"/>
</dbReference>
<keyword evidence="2" id="KW-0808">Transferase</keyword>
<dbReference type="PANTHER" id="PTHR43267">
    <property type="entry name" value="TRNA THREONYLCARBAMOYLADENOSINE DEHYDRATASE"/>
    <property type="match status" value="1"/>
</dbReference>
<accession>A0A4Q1CFK4</accession>
<dbReference type="PANTHER" id="PTHR43267:SF1">
    <property type="entry name" value="TRNA THREONYLCARBAMOYLADENOSINE DEHYDRATASE"/>
    <property type="match status" value="1"/>
</dbReference>
<dbReference type="AlphaFoldDB" id="A0A4Q1CFK4"/>
<dbReference type="InterPro" id="IPR045886">
    <property type="entry name" value="ThiF/MoeB/HesA"/>
</dbReference>
<dbReference type="Proteomes" id="UP000290204">
    <property type="component" value="Unassembled WGS sequence"/>
</dbReference>
<reference evidence="2 3" key="1">
    <citation type="submission" date="2019-01" db="EMBL/GenBank/DDBJ databases">
        <title>Lacibacter sp. strain TTM-7.</title>
        <authorList>
            <person name="Chen W.-M."/>
        </authorList>
    </citation>
    <scope>NUCLEOTIDE SEQUENCE [LARGE SCALE GENOMIC DNA]</scope>
    <source>
        <strain evidence="2 3">TTM-7</strain>
    </source>
</reference>
<dbReference type="RefSeq" id="WP_129132382.1">
    <property type="nucleotide sequence ID" value="NZ_SDHW01000006.1"/>
</dbReference>
<dbReference type="EMBL" id="SDHW01000006">
    <property type="protein sequence ID" value="RXK58579.1"/>
    <property type="molecule type" value="Genomic_DNA"/>
</dbReference>
<sequence>MSDSRIVFLKSTESRVREWLLSHPDNHERGVIVLFRRISRAVEGLVGSHKFLAVDVIEMKDDWVIDSSPFHMTINMRKFPEVYFRCEQENLELGFIHNHPNGYVDFSDKDDVNEQNILRGVAGCNSLESFLVSLVLVDDRWIGRVRQGLNPTQIIPVRHITVLGKDMKVYGANSATPTPALKRQEAAFGKPFNDTLQSLRAVVVGLGGTGSPTATLLSRSGIGELVLIDADDLDGTNMNRVRGYTKDHIDRNKALSLKEFIDSLGLSVKVVAIPEYLYESTKGIDAVASADVVFGCTDDARGRDILNQAMYYYGFPYLDTGIAANIDTTETDNPYLRSYKGRVSCILPEDGACLRCQRVVTDEMIKFEEETSKRPELLELDAETLEREYYLRGGGVQAPGVGPFTSASADNMLATFMNLIKPFRKLPDDLLQDNIWIDFIHMNIHSNAPEDNVDCPFCKSKILLFKDEKKYRLDTPAYGEIKNDI</sequence>
<organism evidence="2 3">
    <name type="scientific">Lacibacter luteus</name>
    <dbReference type="NCBI Taxonomy" id="2508719"/>
    <lineage>
        <taxon>Bacteria</taxon>
        <taxon>Pseudomonadati</taxon>
        <taxon>Bacteroidota</taxon>
        <taxon>Chitinophagia</taxon>
        <taxon>Chitinophagales</taxon>
        <taxon>Chitinophagaceae</taxon>
        <taxon>Lacibacter</taxon>
    </lineage>
</organism>
<feature type="domain" description="THIF-type NAD/FAD binding fold" evidence="1">
    <location>
        <begin position="182"/>
        <end position="363"/>
    </location>
</feature>
<proteinExistence type="predicted"/>
<evidence type="ECO:0000313" key="2">
    <source>
        <dbReference type="EMBL" id="RXK58579.1"/>
    </source>
</evidence>
<gene>
    <name evidence="2" type="ORF">ESA94_18275</name>
</gene>
<keyword evidence="2" id="KW-0548">Nucleotidyltransferase</keyword>
<comment type="caution">
    <text evidence="2">The sequence shown here is derived from an EMBL/GenBank/DDBJ whole genome shotgun (WGS) entry which is preliminary data.</text>
</comment>
<dbReference type="InterPro" id="IPR035985">
    <property type="entry name" value="Ubiquitin-activating_enz"/>
</dbReference>
<dbReference type="SUPFAM" id="SSF69572">
    <property type="entry name" value="Activating enzymes of the ubiquitin-like proteins"/>
    <property type="match status" value="1"/>
</dbReference>
<dbReference type="InterPro" id="IPR000594">
    <property type="entry name" value="ThiF_NAD_FAD-bd"/>
</dbReference>
<protein>
    <submittedName>
        <fullName evidence="2">ThiF family adenylyltransferase</fullName>
    </submittedName>
</protein>
<dbReference type="Gene3D" id="3.40.50.720">
    <property type="entry name" value="NAD(P)-binding Rossmann-like Domain"/>
    <property type="match status" value="1"/>
</dbReference>
<dbReference type="Pfam" id="PF00899">
    <property type="entry name" value="ThiF"/>
    <property type="match status" value="1"/>
</dbReference>
<evidence type="ECO:0000313" key="3">
    <source>
        <dbReference type="Proteomes" id="UP000290204"/>
    </source>
</evidence>
<name>A0A4Q1CFK4_9BACT</name>
<dbReference type="GO" id="GO:0061503">
    <property type="term" value="F:tRNA threonylcarbamoyladenosine dehydratase"/>
    <property type="evidence" value="ECO:0007669"/>
    <property type="project" value="TreeGrafter"/>
</dbReference>
<keyword evidence="3" id="KW-1185">Reference proteome</keyword>
<dbReference type="OrthoDB" id="8773615at2"/>